<proteinExistence type="predicted"/>
<dbReference type="RefSeq" id="WP_058483778.1">
    <property type="nucleotide sequence ID" value="NZ_CAAAII010000008.1"/>
</dbReference>
<dbReference type="PATRIC" id="fig|452.5.peg.2039"/>
<evidence type="ECO:0000313" key="2">
    <source>
        <dbReference type="Proteomes" id="UP000054877"/>
    </source>
</evidence>
<keyword evidence="2" id="KW-1185">Reference proteome</keyword>
<sequence length="364" mass="43879">MIYLLLLIAFVALFVFIILLDPYGLYRGRTEEKRLPYYTWHHYNALKQHKNVDLGLLGSSAINYYDKKTFLNHYKNIFFMGVESSNIKEHLAYGRLLFDKKPRKIIFFYTFYALNPARGFQLEFKPNMVKYNNFFIDVFYQYLNKRALKDSWHYFIHLMKQGSNNTKLFFNDGRRTQLHYLNRSNYVFDDVLADYIAAMSIDPHYYNSERFKNPDSLNQGFELIKQFKEDAENLGIELQFVATPVYRTTLALKYFMGLGETYERYREEMLKIGEYIDLNLDMAFVSDPQNWWDTHHTRRGEYLSRMIVNNLYLVNSNNLEETTRLLRPTEEEIARVEKILDEYKRWDYMKEKINKRIELVPPIQ</sequence>
<dbReference type="AlphaFoldDB" id="A0A0W0YZR1"/>
<dbReference type="Proteomes" id="UP000054877">
    <property type="component" value="Unassembled WGS sequence"/>
</dbReference>
<dbReference type="EMBL" id="LNYX01000030">
    <property type="protein sequence ID" value="KTD62006.1"/>
    <property type="molecule type" value="Genomic_DNA"/>
</dbReference>
<reference evidence="1 2" key="1">
    <citation type="submission" date="2015-11" db="EMBL/GenBank/DDBJ databases">
        <title>Genomic analysis of 38 Legionella species identifies large and diverse effector repertoires.</title>
        <authorList>
            <person name="Burstein D."/>
            <person name="Amaro F."/>
            <person name="Zusman T."/>
            <person name="Lifshitz Z."/>
            <person name="Cohen O."/>
            <person name="Gilbert J.A."/>
            <person name="Pupko T."/>
            <person name="Shuman H.A."/>
            <person name="Segal G."/>
        </authorList>
    </citation>
    <scope>NUCLEOTIDE SEQUENCE [LARGE SCALE GENOMIC DNA]</scope>
    <source>
        <strain evidence="1 2">Mt.St.Helens-9</strain>
    </source>
</reference>
<gene>
    <name evidence="1" type="ORF">Lspi_1856</name>
</gene>
<organism evidence="1 2">
    <name type="scientific">Legionella spiritensis</name>
    <dbReference type="NCBI Taxonomy" id="452"/>
    <lineage>
        <taxon>Bacteria</taxon>
        <taxon>Pseudomonadati</taxon>
        <taxon>Pseudomonadota</taxon>
        <taxon>Gammaproteobacteria</taxon>
        <taxon>Legionellales</taxon>
        <taxon>Legionellaceae</taxon>
        <taxon>Legionella</taxon>
    </lineage>
</organism>
<dbReference type="OrthoDB" id="9922305at2"/>
<accession>A0A0W0YZR1</accession>
<evidence type="ECO:0000313" key="1">
    <source>
        <dbReference type="EMBL" id="KTD62006.1"/>
    </source>
</evidence>
<dbReference type="STRING" id="452.Lspi_1856"/>
<comment type="caution">
    <text evidence="1">The sequence shown here is derived from an EMBL/GenBank/DDBJ whole genome shotgun (WGS) entry which is preliminary data.</text>
</comment>
<protein>
    <submittedName>
        <fullName evidence="1">Uncharacterized protein</fullName>
    </submittedName>
</protein>
<name>A0A0W0YZR1_LEGSP</name>